<accession>W4FJF9</accession>
<name>W4FJF9_APHAT</name>
<sequence>MDQLDAINTAMHAFSNLSKARKGWGSHTFSKHEPGWTFWCYLYQWVIQEVASFQGDAGRVTVLTTVIERDMYALDALEIPRSLSLYFMWGVQYSLILVYIVTSRCCIGPFNLFELDRVGAIVWADRLLILLRSLSALSLLSTGKLELKLTDLCAKEWHCINGAINCRHRFRLGADRRRRECC</sequence>
<dbReference type="VEuPathDB" id="FungiDB:H257_16812"/>
<organism evidence="1">
    <name type="scientific">Aphanomyces astaci</name>
    <name type="common">Crayfish plague agent</name>
    <dbReference type="NCBI Taxonomy" id="112090"/>
    <lineage>
        <taxon>Eukaryota</taxon>
        <taxon>Sar</taxon>
        <taxon>Stramenopiles</taxon>
        <taxon>Oomycota</taxon>
        <taxon>Saprolegniomycetes</taxon>
        <taxon>Saprolegniales</taxon>
        <taxon>Verrucalvaceae</taxon>
        <taxon>Aphanomyces</taxon>
    </lineage>
</organism>
<reference evidence="1" key="1">
    <citation type="submission" date="2013-12" db="EMBL/GenBank/DDBJ databases">
        <title>The Genome Sequence of Aphanomyces astaci APO3.</title>
        <authorList>
            <consortium name="The Broad Institute Genomics Platform"/>
            <person name="Russ C."/>
            <person name="Tyler B."/>
            <person name="van West P."/>
            <person name="Dieguez-Uribeondo J."/>
            <person name="Young S.K."/>
            <person name="Zeng Q."/>
            <person name="Gargeya S."/>
            <person name="Fitzgerald M."/>
            <person name="Abouelleil A."/>
            <person name="Alvarado L."/>
            <person name="Chapman S.B."/>
            <person name="Gainer-Dewar J."/>
            <person name="Goldberg J."/>
            <person name="Griggs A."/>
            <person name="Gujja S."/>
            <person name="Hansen M."/>
            <person name="Howarth C."/>
            <person name="Imamovic A."/>
            <person name="Ireland A."/>
            <person name="Larimer J."/>
            <person name="McCowan C."/>
            <person name="Murphy C."/>
            <person name="Pearson M."/>
            <person name="Poon T.W."/>
            <person name="Priest M."/>
            <person name="Roberts A."/>
            <person name="Saif S."/>
            <person name="Shea T."/>
            <person name="Sykes S."/>
            <person name="Wortman J."/>
            <person name="Nusbaum C."/>
            <person name="Birren B."/>
        </authorList>
    </citation>
    <scope>NUCLEOTIDE SEQUENCE [LARGE SCALE GENOMIC DNA]</scope>
    <source>
        <strain evidence="1">APO3</strain>
    </source>
</reference>
<protein>
    <submittedName>
        <fullName evidence="1">Uncharacterized protein</fullName>
    </submittedName>
</protein>
<proteinExistence type="predicted"/>
<dbReference type="EMBL" id="KI913205">
    <property type="protein sequence ID" value="ETV66883.1"/>
    <property type="molecule type" value="Genomic_DNA"/>
</dbReference>
<dbReference type="AlphaFoldDB" id="W4FJF9"/>
<gene>
    <name evidence="1" type="ORF">H257_16812</name>
</gene>
<dbReference type="GeneID" id="20818808"/>
<evidence type="ECO:0000313" key="1">
    <source>
        <dbReference type="EMBL" id="ETV66883.1"/>
    </source>
</evidence>
<dbReference type="OrthoDB" id="10641901at2759"/>
<dbReference type="RefSeq" id="XP_009843686.1">
    <property type="nucleotide sequence ID" value="XM_009845384.1"/>
</dbReference>